<evidence type="ECO:0000256" key="2">
    <source>
        <dbReference type="ARBA" id="ARBA00022490"/>
    </source>
</evidence>
<dbReference type="PANTHER" id="PTHR30204:SF94">
    <property type="entry name" value="HEAVY METAL-DEPENDENT TRANSCRIPTIONAL REGULATOR HI_0293-RELATED"/>
    <property type="match status" value="1"/>
</dbReference>
<dbReference type="SUPFAM" id="SSF46955">
    <property type="entry name" value="Putative DNA-binding domain"/>
    <property type="match status" value="1"/>
</dbReference>
<keyword evidence="3" id="KW-0805">Transcription regulation</keyword>
<dbReference type="Pfam" id="PF00376">
    <property type="entry name" value="MerR"/>
    <property type="match status" value="1"/>
</dbReference>
<dbReference type="EMBL" id="BAAAFZ010000053">
    <property type="protein sequence ID" value="GAA0592394.1"/>
    <property type="molecule type" value="Genomic_DNA"/>
</dbReference>
<dbReference type="InterPro" id="IPR009061">
    <property type="entry name" value="DNA-bd_dom_put_sf"/>
</dbReference>
<dbReference type="CDD" id="cd01108">
    <property type="entry name" value="HTH_CueR"/>
    <property type="match status" value="1"/>
</dbReference>
<feature type="domain" description="HTH merR-type" evidence="7">
    <location>
        <begin position="1"/>
        <end position="69"/>
    </location>
</feature>
<dbReference type="PROSITE" id="PS00552">
    <property type="entry name" value="HTH_MERR_1"/>
    <property type="match status" value="1"/>
</dbReference>
<proteinExistence type="predicted"/>
<keyword evidence="9" id="KW-1185">Reference proteome</keyword>
<evidence type="ECO:0000256" key="1">
    <source>
        <dbReference type="ARBA" id="ARBA00004496"/>
    </source>
</evidence>
<keyword evidence="4" id="KW-0238">DNA-binding</keyword>
<evidence type="ECO:0000313" key="9">
    <source>
        <dbReference type="Proteomes" id="UP001501588"/>
    </source>
</evidence>
<dbReference type="PROSITE" id="PS50937">
    <property type="entry name" value="HTH_MERR_2"/>
    <property type="match status" value="1"/>
</dbReference>
<dbReference type="NCBIfam" id="TIGR02044">
    <property type="entry name" value="CueR"/>
    <property type="match status" value="1"/>
</dbReference>
<dbReference type="Gene3D" id="1.10.1660.10">
    <property type="match status" value="1"/>
</dbReference>
<dbReference type="Proteomes" id="UP001501588">
    <property type="component" value="Unassembled WGS sequence"/>
</dbReference>
<evidence type="ECO:0000313" key="8">
    <source>
        <dbReference type="EMBL" id="GAA0592394.1"/>
    </source>
</evidence>
<sequence length="154" mass="17025">MNIGQAAAASGVSAKMLRHYESIGLVPKAGRTEAGYRTYGEAEVHTLRFIKRARDLGLPIERIRLLVGLWRDERRPSAEVKRIAAEHVAELRTKIAELTGMCETLEHLAAACHGDHRPECPILRDLEGRNRTRRPKPAAADRRAADTAGGQATR</sequence>
<reference evidence="8 9" key="1">
    <citation type="journal article" date="2019" name="Int. J. Syst. Evol. Microbiol.">
        <title>The Global Catalogue of Microorganisms (GCM) 10K type strain sequencing project: providing services to taxonomists for standard genome sequencing and annotation.</title>
        <authorList>
            <consortium name="The Broad Institute Genomics Platform"/>
            <consortium name="The Broad Institute Genome Sequencing Center for Infectious Disease"/>
            <person name="Wu L."/>
            <person name="Ma J."/>
        </authorList>
    </citation>
    <scope>NUCLEOTIDE SEQUENCE [LARGE SCALE GENOMIC DNA]</scope>
    <source>
        <strain evidence="8 9">JCM 9933</strain>
    </source>
</reference>
<dbReference type="PRINTS" id="PR00040">
    <property type="entry name" value="HTHMERR"/>
</dbReference>
<dbReference type="PANTHER" id="PTHR30204">
    <property type="entry name" value="REDOX-CYCLING DRUG-SENSING TRANSCRIPTIONAL ACTIVATOR SOXR"/>
    <property type="match status" value="1"/>
</dbReference>
<evidence type="ECO:0000256" key="5">
    <source>
        <dbReference type="ARBA" id="ARBA00023163"/>
    </source>
</evidence>
<keyword evidence="5" id="KW-0804">Transcription</keyword>
<comment type="caution">
    <text evidence="8">The sequence shown here is derived from an EMBL/GenBank/DDBJ whole genome shotgun (WGS) entry which is preliminary data.</text>
</comment>
<organism evidence="8 9">
    <name type="scientific">Craurococcus roseus</name>
    <dbReference type="NCBI Taxonomy" id="77585"/>
    <lineage>
        <taxon>Bacteria</taxon>
        <taxon>Pseudomonadati</taxon>
        <taxon>Pseudomonadota</taxon>
        <taxon>Alphaproteobacteria</taxon>
        <taxon>Acetobacterales</taxon>
        <taxon>Acetobacteraceae</taxon>
        <taxon>Craurococcus</taxon>
    </lineage>
</organism>
<name>A0ABN1FJZ0_9PROT</name>
<dbReference type="InterPro" id="IPR015358">
    <property type="entry name" value="Tscrpt_reg_MerR_DNA-bd"/>
</dbReference>
<dbReference type="InterPro" id="IPR011789">
    <property type="entry name" value="CueR"/>
</dbReference>
<protein>
    <submittedName>
        <fullName evidence="8">Cu(I)-responsive transcriptional regulator</fullName>
    </submittedName>
</protein>
<evidence type="ECO:0000259" key="7">
    <source>
        <dbReference type="PROSITE" id="PS50937"/>
    </source>
</evidence>
<dbReference type="Pfam" id="PF09278">
    <property type="entry name" value="MerR-DNA-bind"/>
    <property type="match status" value="1"/>
</dbReference>
<evidence type="ECO:0000256" key="3">
    <source>
        <dbReference type="ARBA" id="ARBA00023015"/>
    </source>
</evidence>
<comment type="subcellular location">
    <subcellularLocation>
        <location evidence="1">Cytoplasm</location>
    </subcellularLocation>
</comment>
<evidence type="ECO:0000256" key="6">
    <source>
        <dbReference type="SAM" id="MobiDB-lite"/>
    </source>
</evidence>
<dbReference type="RefSeq" id="WP_343896515.1">
    <property type="nucleotide sequence ID" value="NZ_BAAAFZ010000053.1"/>
</dbReference>
<dbReference type="SMART" id="SM00422">
    <property type="entry name" value="HTH_MERR"/>
    <property type="match status" value="1"/>
</dbReference>
<evidence type="ECO:0000256" key="4">
    <source>
        <dbReference type="ARBA" id="ARBA00023125"/>
    </source>
</evidence>
<accession>A0ABN1FJZ0</accession>
<dbReference type="InterPro" id="IPR047057">
    <property type="entry name" value="MerR_fam"/>
</dbReference>
<dbReference type="InterPro" id="IPR000551">
    <property type="entry name" value="MerR-type_HTH_dom"/>
</dbReference>
<feature type="region of interest" description="Disordered" evidence="6">
    <location>
        <begin position="125"/>
        <end position="154"/>
    </location>
</feature>
<keyword evidence="2" id="KW-0963">Cytoplasm</keyword>
<gene>
    <name evidence="8" type="primary">cueR_2</name>
    <name evidence="8" type="ORF">GCM10009416_33460</name>
</gene>